<dbReference type="GO" id="GO:0016055">
    <property type="term" value="P:Wnt signaling pathway"/>
    <property type="evidence" value="ECO:0007669"/>
    <property type="project" value="UniProtKB-KW"/>
</dbReference>
<dbReference type="InterPro" id="IPR011989">
    <property type="entry name" value="ARM-like"/>
</dbReference>
<dbReference type="GO" id="GO:0030877">
    <property type="term" value="C:beta-catenin destruction complex"/>
    <property type="evidence" value="ECO:0007669"/>
    <property type="project" value="TreeGrafter"/>
</dbReference>
<evidence type="ECO:0000256" key="2">
    <source>
        <dbReference type="ARBA" id="ARBA00022687"/>
    </source>
</evidence>
<dbReference type="InterPro" id="IPR016024">
    <property type="entry name" value="ARM-type_fold"/>
</dbReference>
<dbReference type="GO" id="GO:0008017">
    <property type="term" value="F:microtubule binding"/>
    <property type="evidence" value="ECO:0007669"/>
    <property type="project" value="TreeGrafter"/>
</dbReference>
<dbReference type="OrthoDB" id="5918429at2759"/>
<evidence type="ECO:0000313" key="5">
    <source>
        <dbReference type="Proteomes" id="UP000267027"/>
    </source>
</evidence>
<dbReference type="OMA" id="WREAMEP"/>
<dbReference type="PANTHER" id="PTHR12607:SF12">
    <property type="entry name" value="APC-LIKE, ISOFORM A-RELATED"/>
    <property type="match status" value="1"/>
</dbReference>
<evidence type="ECO:0000313" key="6">
    <source>
        <dbReference type="WBParaSite" id="ACOC_0001268401-mRNA-1"/>
    </source>
</evidence>
<dbReference type="GO" id="GO:0007399">
    <property type="term" value="P:nervous system development"/>
    <property type="evidence" value="ECO:0007669"/>
    <property type="project" value="TreeGrafter"/>
</dbReference>
<dbReference type="SUPFAM" id="SSF48371">
    <property type="entry name" value="ARM repeat"/>
    <property type="match status" value="1"/>
</dbReference>
<reference evidence="4 5" key="2">
    <citation type="submission" date="2018-11" db="EMBL/GenBank/DDBJ databases">
        <authorList>
            <consortium name="Pathogen Informatics"/>
        </authorList>
    </citation>
    <scope>NUCLEOTIDE SEQUENCE [LARGE SCALE GENOMIC DNA]</scope>
    <source>
        <strain evidence="4 5">Costa Rica</strain>
    </source>
</reference>
<feature type="compositionally biased region" description="Basic and acidic residues" evidence="3">
    <location>
        <begin position="248"/>
        <end position="257"/>
    </location>
</feature>
<protein>
    <submittedName>
        <fullName evidence="6">Arm_2 domain-containing protein</fullName>
    </submittedName>
</protein>
<dbReference type="Gene3D" id="1.25.10.10">
    <property type="entry name" value="Leucine-rich Repeat Variant"/>
    <property type="match status" value="1"/>
</dbReference>
<dbReference type="GO" id="GO:0007026">
    <property type="term" value="P:negative regulation of microtubule depolymerization"/>
    <property type="evidence" value="ECO:0007669"/>
    <property type="project" value="TreeGrafter"/>
</dbReference>
<proteinExistence type="inferred from homology"/>
<dbReference type="GO" id="GO:0090090">
    <property type="term" value="P:negative regulation of canonical Wnt signaling pathway"/>
    <property type="evidence" value="ECO:0007669"/>
    <property type="project" value="TreeGrafter"/>
</dbReference>
<dbReference type="STRING" id="334426.A0A0R3Q132"/>
<evidence type="ECO:0000313" key="4">
    <source>
        <dbReference type="EMBL" id="VDM64270.1"/>
    </source>
</evidence>
<dbReference type="GO" id="GO:0016477">
    <property type="term" value="P:cell migration"/>
    <property type="evidence" value="ECO:0007669"/>
    <property type="project" value="TreeGrafter"/>
</dbReference>
<dbReference type="InterPro" id="IPR026818">
    <property type="entry name" value="Apc_fam"/>
</dbReference>
<sequence length="701" mass="76008">MADGKMSDVLSPTAKALSRAAVIAHNDGDEGCVKAILSALWNLASHSDRNKRAICDEPGFLAVLTTLLTNDARMTAVVESTSGILKYVSQYLLSNSTHISARPELAMHLVQLLSSASFTIVANTLGALSNLIAKDPHLQSLVRHDAFAMNQLNVLRNSAREDIRVAVKAVLNHLNQPIGYACYRDVYLDMSSSIGCEPMCSMRDSRLLTLRGVRISPGGVGSSAHHCVGIHPTLLSPGPPLGFAPPPEPDRAHHFDDTTPVQPSLVPDEITGDPDLEDSIRCTRSVSAASLGSELPNTSTGWQSSLDTATNSNRMSPISPSELPDSPTQCSKITKESGDPSTPLSVTVRTNVDVASTSEQRSGLTASDTTTAIIDDQPTPTFPAFILHSQPLSSSFLAAEEVRSEIRNAPSLDDIYAVAGSVDGAELLARSIEAVLPQPSPRTTTPRQQRRLADGRLLAHMMESVQPSPRKPRHNLSSMHQASADRLLTACINAAMPQTPSSRDDPKNEKDGRGCTPVSRCVRPSHPNANHNVKMVNVESKENAHKDDENCFSRKSSESWSDNDNENVEQPDTTLPLDCFVEDDITIDCSAISLSSRPHSSSATAGCPTPNQVVRRSKFTNTTHRTRLPKPATNSQSSLQTFSSTIIGLARNQYQEEKPHQLLYLLVFIQNRKSGRNINVRYDSASSYNEQGRKVVREGQK</sequence>
<comment type="similarity">
    <text evidence="1">Belongs to the adenomatous polyposis coli (APC) family.</text>
</comment>
<gene>
    <name evidence="4" type="ORF">ACOC_LOCUS12685</name>
</gene>
<evidence type="ECO:0000256" key="3">
    <source>
        <dbReference type="SAM" id="MobiDB-lite"/>
    </source>
</evidence>
<dbReference type="GO" id="GO:0005881">
    <property type="term" value="C:cytoplasmic microtubule"/>
    <property type="evidence" value="ECO:0007669"/>
    <property type="project" value="TreeGrafter"/>
</dbReference>
<accession>A0A0R3Q132</accession>
<reference evidence="6" key="1">
    <citation type="submission" date="2017-02" db="UniProtKB">
        <authorList>
            <consortium name="WormBaseParasite"/>
        </authorList>
    </citation>
    <scope>IDENTIFICATION</scope>
</reference>
<keyword evidence="5" id="KW-1185">Reference proteome</keyword>
<feature type="compositionally biased region" description="Basic and acidic residues" evidence="3">
    <location>
        <begin position="539"/>
        <end position="557"/>
    </location>
</feature>
<name>A0A0R3Q132_ANGCS</name>
<keyword evidence="2" id="KW-0879">Wnt signaling pathway</keyword>
<dbReference type="AlphaFoldDB" id="A0A0R3Q132"/>
<dbReference type="Proteomes" id="UP000267027">
    <property type="component" value="Unassembled WGS sequence"/>
</dbReference>
<dbReference type="PANTHER" id="PTHR12607">
    <property type="entry name" value="ADENOMATOUS POLYPOSIS COLI PROTEIN FAMILY"/>
    <property type="match status" value="1"/>
</dbReference>
<feature type="compositionally biased region" description="Basic and acidic residues" evidence="3">
    <location>
        <begin position="502"/>
        <end position="513"/>
    </location>
</feature>
<feature type="region of interest" description="Disordered" evidence="3">
    <location>
        <begin position="239"/>
        <end position="278"/>
    </location>
</feature>
<dbReference type="GO" id="GO:0007389">
    <property type="term" value="P:pattern specification process"/>
    <property type="evidence" value="ECO:0007669"/>
    <property type="project" value="TreeGrafter"/>
</dbReference>
<dbReference type="GO" id="GO:0045295">
    <property type="term" value="F:gamma-catenin binding"/>
    <property type="evidence" value="ECO:0007669"/>
    <property type="project" value="TreeGrafter"/>
</dbReference>
<dbReference type="WBParaSite" id="ACOC_0001268401-mRNA-1">
    <property type="protein sequence ID" value="ACOC_0001268401-mRNA-1"/>
    <property type="gene ID" value="ACOC_0001268401"/>
</dbReference>
<feature type="region of interest" description="Disordered" evidence="3">
    <location>
        <begin position="496"/>
        <end position="573"/>
    </location>
</feature>
<feature type="region of interest" description="Disordered" evidence="3">
    <location>
        <begin position="291"/>
        <end position="346"/>
    </location>
</feature>
<dbReference type="GO" id="GO:0016342">
    <property type="term" value="C:catenin complex"/>
    <property type="evidence" value="ECO:0007669"/>
    <property type="project" value="TreeGrafter"/>
</dbReference>
<organism evidence="6">
    <name type="scientific">Angiostrongylus costaricensis</name>
    <name type="common">Nematode worm</name>
    <dbReference type="NCBI Taxonomy" id="334426"/>
    <lineage>
        <taxon>Eukaryota</taxon>
        <taxon>Metazoa</taxon>
        <taxon>Ecdysozoa</taxon>
        <taxon>Nematoda</taxon>
        <taxon>Chromadorea</taxon>
        <taxon>Rhabditida</taxon>
        <taxon>Rhabditina</taxon>
        <taxon>Rhabditomorpha</taxon>
        <taxon>Strongyloidea</taxon>
        <taxon>Metastrongylidae</taxon>
        <taxon>Angiostrongylus</taxon>
    </lineage>
</organism>
<dbReference type="GO" id="GO:0001708">
    <property type="term" value="P:cell fate specification"/>
    <property type="evidence" value="ECO:0007669"/>
    <property type="project" value="TreeGrafter"/>
</dbReference>
<dbReference type="EMBL" id="UYYA01005163">
    <property type="protein sequence ID" value="VDM64270.1"/>
    <property type="molecule type" value="Genomic_DNA"/>
</dbReference>
<dbReference type="GO" id="GO:0008013">
    <property type="term" value="F:beta-catenin binding"/>
    <property type="evidence" value="ECO:0007669"/>
    <property type="project" value="InterPro"/>
</dbReference>
<feature type="compositionally biased region" description="Polar residues" evidence="3">
    <location>
        <begin position="291"/>
        <end position="319"/>
    </location>
</feature>
<evidence type="ECO:0000256" key="1">
    <source>
        <dbReference type="ARBA" id="ARBA00009051"/>
    </source>
</evidence>